<dbReference type="Proteomes" id="UP000278143">
    <property type="component" value="Unassembled WGS sequence"/>
</dbReference>
<feature type="region of interest" description="Disordered" evidence="1">
    <location>
        <begin position="170"/>
        <end position="229"/>
    </location>
</feature>
<feature type="compositionally biased region" description="Polar residues" evidence="1">
    <location>
        <begin position="219"/>
        <end position="228"/>
    </location>
</feature>
<reference evidence="3" key="1">
    <citation type="journal article" date="2018" name="Nat. Microbiol.">
        <title>Leveraging single-cell genomics to expand the fungal tree of life.</title>
        <authorList>
            <person name="Ahrendt S.R."/>
            <person name="Quandt C.A."/>
            <person name="Ciobanu D."/>
            <person name="Clum A."/>
            <person name="Salamov A."/>
            <person name="Andreopoulos B."/>
            <person name="Cheng J.F."/>
            <person name="Woyke T."/>
            <person name="Pelin A."/>
            <person name="Henrissat B."/>
            <person name="Reynolds N.K."/>
            <person name="Benny G.L."/>
            <person name="Smith M.E."/>
            <person name="James T.Y."/>
            <person name="Grigoriev I.V."/>
        </authorList>
    </citation>
    <scope>NUCLEOTIDE SEQUENCE [LARGE SCALE GENOMIC DNA]</scope>
    <source>
        <strain evidence="3">Benny S71-1</strain>
    </source>
</reference>
<dbReference type="OrthoDB" id="5600010at2759"/>
<dbReference type="AlphaFoldDB" id="A0A4P9YXV1"/>
<protein>
    <submittedName>
        <fullName evidence="2">Uncharacterized protein</fullName>
    </submittedName>
</protein>
<sequence>MALLQQQLRAMQTKLMLSRDDVLLLPKVDATAVESEAAASAAIARQVDELAARLHAMHSEAQALVQDLAQAQQLVQRLSPLADTSASNHSTTADMQQAAATKREPTCEDMASAGEIAFDWHAPRILEPIGDEELFEAVASRGTRENGEAQQRLKAEEATRLVHELKHVLDYRKLERHPPSDGNKPAQEQDEHGGVQGEERGGGCVDERASAVTELAWTPRSQPTTEQHSLLSELKSALKASACSIAIEANDTAASDSDEEQCPAMQSAT</sequence>
<organism evidence="2 3">
    <name type="scientific">Syncephalis pseudoplumigaleata</name>
    <dbReference type="NCBI Taxonomy" id="1712513"/>
    <lineage>
        <taxon>Eukaryota</taxon>
        <taxon>Fungi</taxon>
        <taxon>Fungi incertae sedis</taxon>
        <taxon>Zoopagomycota</taxon>
        <taxon>Zoopagomycotina</taxon>
        <taxon>Zoopagomycetes</taxon>
        <taxon>Zoopagales</taxon>
        <taxon>Piptocephalidaceae</taxon>
        <taxon>Syncephalis</taxon>
    </lineage>
</organism>
<proteinExistence type="predicted"/>
<evidence type="ECO:0000313" key="3">
    <source>
        <dbReference type="Proteomes" id="UP000278143"/>
    </source>
</evidence>
<accession>A0A4P9YXV1</accession>
<evidence type="ECO:0000313" key="2">
    <source>
        <dbReference type="EMBL" id="RKP24161.1"/>
    </source>
</evidence>
<dbReference type="EMBL" id="KZ990410">
    <property type="protein sequence ID" value="RKP24161.1"/>
    <property type="molecule type" value="Genomic_DNA"/>
</dbReference>
<keyword evidence="3" id="KW-1185">Reference proteome</keyword>
<feature type="compositionally biased region" description="Basic and acidic residues" evidence="1">
    <location>
        <begin position="170"/>
        <end position="179"/>
    </location>
</feature>
<feature type="compositionally biased region" description="Basic and acidic residues" evidence="1">
    <location>
        <begin position="187"/>
        <end position="209"/>
    </location>
</feature>
<evidence type="ECO:0000256" key="1">
    <source>
        <dbReference type="SAM" id="MobiDB-lite"/>
    </source>
</evidence>
<gene>
    <name evidence="2" type="ORF">SYNPS1DRAFT_23748</name>
</gene>
<name>A0A4P9YXV1_9FUNG</name>